<dbReference type="Pfam" id="PF13041">
    <property type="entry name" value="PPR_2"/>
    <property type="match status" value="1"/>
</dbReference>
<reference evidence="4" key="1">
    <citation type="journal article" date="2024" name="IScience">
        <title>Strigolactones Initiate the Formation of Haustorium-like Structures in Castilleja.</title>
        <authorList>
            <person name="Buerger M."/>
            <person name="Peterson D."/>
            <person name="Chory J."/>
        </authorList>
    </citation>
    <scope>NUCLEOTIDE SEQUENCE [LARGE SCALE GENOMIC DNA]</scope>
</reference>
<dbReference type="Proteomes" id="UP001632038">
    <property type="component" value="Unassembled WGS sequence"/>
</dbReference>
<evidence type="ECO:0000256" key="2">
    <source>
        <dbReference type="PROSITE-ProRule" id="PRU00708"/>
    </source>
</evidence>
<sequence length="670" mass="76232">MYPTRLHSITNIFKNITPQVRHFSGTTQNPNKVSLYLQRAKLIDSIRLHLRSNSPETSLVNILNNPSLDSFVVSNALRSAPSPISALSLIETLKKIKTFSHSQETLHALAKILAKSGQTCKLGALIDSINTGKFINVAYISFMDHLHWYADAGDINEVTRVWDEWRRTLFDKHPPTESYNIVMKLYIDKGMHGNAVNVFRRMIDEGALPNCRTYTVIIQHLIMFEKLDPAIELFQMLPLMRIRRTLKQYYVLVEALTSVDRLGVVKTLLNEMQADGILPGRSMLLSLQRMKDAGFVNETQDLINEMMPDERIKNVNYYSMVSAEDDDDDEDRFGSSVSGVEKDKIQLKPWLDPAALASALRDWGHEEVCALKDANFTWTSRLVCKMIRNFKSPEMSWQFFCWVAHQPGFVHNIYTISRMITKLARRGCVQLVDELLCKVKHEGMKLSFSTIRLIIDFYGFSRKGDASLNIFRNHKVICVPLSKNSQLILYSTLLRTLAKCEMNDEAFDIIEEMFLLGFCPDLQTFSGLMHHYALKGDIKTVHRLFGMVRQCGLVPDGYMYKILISAYCKCERGSLALRVFEDMMNSGIMLDLGTKELLVKSLWKEGKLREAGRVEEMSGENGNDVRLALPGHLYTVSASDLEKVCQLYSSNVMESRGEGGEREIESVGPS</sequence>
<feature type="repeat" description="PPR" evidence="2">
    <location>
        <begin position="175"/>
        <end position="209"/>
    </location>
</feature>
<evidence type="ECO:0000256" key="1">
    <source>
        <dbReference type="ARBA" id="ARBA00022737"/>
    </source>
</evidence>
<organism evidence="3 4">
    <name type="scientific">Castilleja foliolosa</name>
    <dbReference type="NCBI Taxonomy" id="1961234"/>
    <lineage>
        <taxon>Eukaryota</taxon>
        <taxon>Viridiplantae</taxon>
        <taxon>Streptophyta</taxon>
        <taxon>Embryophyta</taxon>
        <taxon>Tracheophyta</taxon>
        <taxon>Spermatophyta</taxon>
        <taxon>Magnoliopsida</taxon>
        <taxon>eudicotyledons</taxon>
        <taxon>Gunneridae</taxon>
        <taxon>Pentapetalae</taxon>
        <taxon>asterids</taxon>
        <taxon>lamiids</taxon>
        <taxon>Lamiales</taxon>
        <taxon>Orobanchaceae</taxon>
        <taxon>Pedicularideae</taxon>
        <taxon>Castillejinae</taxon>
        <taxon>Castilleja</taxon>
    </lineage>
</organism>
<dbReference type="PROSITE" id="PS51375">
    <property type="entry name" value="PPR"/>
    <property type="match status" value="4"/>
</dbReference>
<comment type="caution">
    <text evidence="3">The sequence shown here is derived from an EMBL/GenBank/DDBJ whole genome shotgun (WGS) entry which is preliminary data.</text>
</comment>
<dbReference type="Pfam" id="PF01535">
    <property type="entry name" value="PPR"/>
    <property type="match status" value="2"/>
</dbReference>
<dbReference type="PANTHER" id="PTHR47913">
    <property type="entry name" value="OS01G0167750 PROTEIN"/>
    <property type="match status" value="1"/>
</dbReference>
<name>A0ABD3D2K5_9LAMI</name>
<dbReference type="InterPro" id="IPR044175">
    <property type="entry name" value="At5g66631-like"/>
</dbReference>
<keyword evidence="4" id="KW-1185">Reference proteome</keyword>
<feature type="repeat" description="PPR" evidence="2">
    <location>
        <begin position="556"/>
        <end position="590"/>
    </location>
</feature>
<accession>A0ABD3D2K5</accession>
<gene>
    <name evidence="3" type="ORF">CASFOL_018807</name>
</gene>
<proteinExistence type="predicted"/>
<evidence type="ECO:0000313" key="3">
    <source>
        <dbReference type="EMBL" id="KAL3636508.1"/>
    </source>
</evidence>
<dbReference type="NCBIfam" id="TIGR00756">
    <property type="entry name" value="PPR"/>
    <property type="match status" value="2"/>
</dbReference>
<feature type="repeat" description="PPR" evidence="2">
    <location>
        <begin position="521"/>
        <end position="555"/>
    </location>
</feature>
<evidence type="ECO:0000313" key="4">
    <source>
        <dbReference type="Proteomes" id="UP001632038"/>
    </source>
</evidence>
<evidence type="ECO:0008006" key="5">
    <source>
        <dbReference type="Google" id="ProtNLM"/>
    </source>
</evidence>
<dbReference type="EMBL" id="JAVIJP010000026">
    <property type="protein sequence ID" value="KAL3636508.1"/>
    <property type="molecule type" value="Genomic_DNA"/>
</dbReference>
<dbReference type="Gene3D" id="1.25.40.10">
    <property type="entry name" value="Tetratricopeptide repeat domain"/>
    <property type="match status" value="3"/>
</dbReference>
<dbReference type="PANTHER" id="PTHR47913:SF1">
    <property type="entry name" value="OS01G0167750 PROTEIN"/>
    <property type="match status" value="1"/>
</dbReference>
<dbReference type="InterPro" id="IPR002885">
    <property type="entry name" value="PPR_rpt"/>
</dbReference>
<keyword evidence="1" id="KW-0677">Repeat</keyword>
<protein>
    <recommendedName>
        <fullName evidence="5">Pentatricopeptide repeat-containing protein</fullName>
    </recommendedName>
</protein>
<dbReference type="AlphaFoldDB" id="A0ABD3D2K5"/>
<dbReference type="InterPro" id="IPR011990">
    <property type="entry name" value="TPR-like_helical_dom_sf"/>
</dbReference>
<feature type="repeat" description="PPR" evidence="2">
    <location>
        <begin position="486"/>
        <end position="520"/>
    </location>
</feature>